<dbReference type="InterPro" id="IPR004474">
    <property type="entry name" value="LytR_CpsA_psr"/>
</dbReference>
<evidence type="ECO:0000313" key="3">
    <source>
        <dbReference type="EMBL" id="MEY8444322.1"/>
    </source>
</evidence>
<dbReference type="RefSeq" id="WP_369948736.1">
    <property type="nucleotide sequence ID" value="NZ_JBCLSH010000040.1"/>
</dbReference>
<sequence>MAMNRSKKKQQKKKHPIRNAILITLGLLLVTGTAFAAFFYQTARVNIDKTYAPLETSKNQAEASRAISENKPLSFLIMGLDSRQEDLSGRTDSLMLVTVNPTKKQTTMVSIPRDTFIESADGSITASNKINAAYVQGGAAASIAAVNQLLQLDIDHYVTMNFSGIEHLVDALGGITVNSDLDFNVDDMTFHKGENTLNGKKALAYVRMRHDDPRGTYGREKRQQEVIAAILSKIKSPQSLTAYQGILEALGGNVKTDLTWEQMQKIVLNYNQAFGNVVHESIQGQGQMLNSLSFQVVAEDEKTRVRNLLQEQLTQ</sequence>
<comment type="similarity">
    <text evidence="1">Belongs to the LytR/CpsA/Psr (LCP) family.</text>
</comment>
<dbReference type="Gene3D" id="3.40.630.190">
    <property type="entry name" value="LCP protein"/>
    <property type="match status" value="1"/>
</dbReference>
<accession>A0ABV4D7P6</accession>
<dbReference type="PANTHER" id="PTHR33392:SF6">
    <property type="entry name" value="POLYISOPRENYL-TEICHOIC ACID--PEPTIDOGLYCAN TEICHOIC ACID TRANSFERASE TAGU"/>
    <property type="match status" value="1"/>
</dbReference>
<gene>
    <name evidence="3" type="ORF">AALA52_08770</name>
</gene>
<evidence type="ECO:0000259" key="2">
    <source>
        <dbReference type="Pfam" id="PF03816"/>
    </source>
</evidence>
<dbReference type="NCBIfam" id="TIGR00350">
    <property type="entry name" value="lytR_cpsA_psr"/>
    <property type="match status" value="1"/>
</dbReference>
<organism evidence="3 4">
    <name type="scientific">Lactococcus ileimucosae</name>
    <dbReference type="NCBI Taxonomy" id="2941329"/>
    <lineage>
        <taxon>Bacteria</taxon>
        <taxon>Bacillati</taxon>
        <taxon>Bacillota</taxon>
        <taxon>Bacilli</taxon>
        <taxon>Lactobacillales</taxon>
        <taxon>Streptococcaceae</taxon>
        <taxon>Lactococcus</taxon>
    </lineage>
</organism>
<dbReference type="Pfam" id="PF03816">
    <property type="entry name" value="LytR_cpsA_psr"/>
    <property type="match status" value="1"/>
</dbReference>
<dbReference type="Proteomes" id="UP001565283">
    <property type="component" value="Unassembled WGS sequence"/>
</dbReference>
<dbReference type="InterPro" id="IPR050922">
    <property type="entry name" value="LytR/CpsA/Psr_CW_biosynth"/>
</dbReference>
<evidence type="ECO:0000313" key="4">
    <source>
        <dbReference type="Proteomes" id="UP001565283"/>
    </source>
</evidence>
<feature type="domain" description="Cell envelope-related transcriptional attenuator" evidence="2">
    <location>
        <begin position="90"/>
        <end position="235"/>
    </location>
</feature>
<reference evidence="3 4" key="1">
    <citation type="submission" date="2024-03" db="EMBL/GenBank/DDBJ databases">
        <title>Mouse gut bacterial collection (mGBC) of GemPharmatech.</title>
        <authorList>
            <person name="He Y."/>
            <person name="Dong L."/>
            <person name="Wu D."/>
            <person name="Gao X."/>
            <person name="Lin Z."/>
        </authorList>
    </citation>
    <scope>NUCLEOTIDE SEQUENCE [LARGE SCALE GENOMIC DNA]</scope>
    <source>
        <strain evidence="3 4">61-15</strain>
    </source>
</reference>
<keyword evidence="4" id="KW-1185">Reference proteome</keyword>
<dbReference type="EMBL" id="JBCLSH010000040">
    <property type="protein sequence ID" value="MEY8444322.1"/>
    <property type="molecule type" value="Genomic_DNA"/>
</dbReference>
<protein>
    <submittedName>
        <fullName evidence="3">LCP family protein</fullName>
    </submittedName>
</protein>
<dbReference type="PANTHER" id="PTHR33392">
    <property type="entry name" value="POLYISOPRENYL-TEICHOIC ACID--PEPTIDOGLYCAN TEICHOIC ACID TRANSFERASE TAGU"/>
    <property type="match status" value="1"/>
</dbReference>
<evidence type="ECO:0000256" key="1">
    <source>
        <dbReference type="ARBA" id="ARBA00006068"/>
    </source>
</evidence>
<proteinExistence type="inferred from homology"/>
<name>A0ABV4D7P6_9LACT</name>
<comment type="caution">
    <text evidence="3">The sequence shown here is derived from an EMBL/GenBank/DDBJ whole genome shotgun (WGS) entry which is preliminary data.</text>
</comment>